<gene>
    <name evidence="11" type="ORF">ACFP57_11205</name>
</gene>
<reference evidence="12" key="1">
    <citation type="journal article" date="2019" name="Int. J. Syst. Evol. Microbiol.">
        <title>The Global Catalogue of Microorganisms (GCM) 10K type strain sequencing project: providing services to taxonomists for standard genome sequencing and annotation.</title>
        <authorList>
            <consortium name="The Broad Institute Genomics Platform"/>
            <consortium name="The Broad Institute Genome Sequencing Center for Infectious Disease"/>
            <person name="Wu L."/>
            <person name="Ma J."/>
        </authorList>
    </citation>
    <scope>NUCLEOTIDE SEQUENCE [LARGE SCALE GENOMIC DNA]</scope>
    <source>
        <strain evidence="12">CGMCC 1.15277</strain>
    </source>
</reference>
<evidence type="ECO:0000256" key="3">
    <source>
        <dbReference type="ARBA" id="ARBA00022438"/>
    </source>
</evidence>
<keyword evidence="3 9" id="KW-0031">Aminopeptidase</keyword>
<dbReference type="Pfam" id="PF02127">
    <property type="entry name" value="Peptidase_M18"/>
    <property type="match status" value="1"/>
</dbReference>
<keyword evidence="6 9" id="KW-0378">Hydrolase</keyword>
<dbReference type="Gene3D" id="2.30.250.10">
    <property type="entry name" value="Aminopeptidase i, Domain 2"/>
    <property type="match status" value="1"/>
</dbReference>
<evidence type="ECO:0000256" key="5">
    <source>
        <dbReference type="ARBA" id="ARBA00022723"/>
    </source>
</evidence>
<dbReference type="SUPFAM" id="SSF53187">
    <property type="entry name" value="Zn-dependent exopeptidases"/>
    <property type="match status" value="1"/>
</dbReference>
<organism evidence="11 12">
    <name type="scientific">Luteococcus sanguinis</name>
    <dbReference type="NCBI Taxonomy" id="174038"/>
    <lineage>
        <taxon>Bacteria</taxon>
        <taxon>Bacillati</taxon>
        <taxon>Actinomycetota</taxon>
        <taxon>Actinomycetes</taxon>
        <taxon>Propionibacteriales</taxon>
        <taxon>Propionibacteriaceae</taxon>
        <taxon>Luteococcus</taxon>
    </lineage>
</organism>
<evidence type="ECO:0000313" key="12">
    <source>
        <dbReference type="Proteomes" id="UP001596266"/>
    </source>
</evidence>
<evidence type="ECO:0000313" key="11">
    <source>
        <dbReference type="EMBL" id="MFC6397544.1"/>
    </source>
</evidence>
<dbReference type="RefSeq" id="WP_343885848.1">
    <property type="nucleotide sequence ID" value="NZ_BAAAKI010000010.1"/>
</dbReference>
<dbReference type="Gene3D" id="3.40.630.10">
    <property type="entry name" value="Zn peptidases"/>
    <property type="match status" value="2"/>
</dbReference>
<keyword evidence="8 9" id="KW-0482">Metalloprotease</keyword>
<dbReference type="SUPFAM" id="SSF101821">
    <property type="entry name" value="Aminopeptidase/glucanase lid domain"/>
    <property type="match status" value="1"/>
</dbReference>
<evidence type="ECO:0000256" key="8">
    <source>
        <dbReference type="ARBA" id="ARBA00023049"/>
    </source>
</evidence>
<evidence type="ECO:0000256" key="2">
    <source>
        <dbReference type="ARBA" id="ARBA00008290"/>
    </source>
</evidence>
<dbReference type="InterPro" id="IPR023358">
    <property type="entry name" value="Peptidase_M18_dom2"/>
</dbReference>
<evidence type="ECO:0000256" key="7">
    <source>
        <dbReference type="ARBA" id="ARBA00022833"/>
    </source>
</evidence>
<sequence length="422" mass="45107">MPSDSALELIAGFGDFVTSSPTSYHAVAEMAAQLTSAGFTALDEKTAWDDVAGAHFVVRDGALIAWLTPDSVDDQTGFRIVGSHTDSPAFKLKPNPVRTVEGWQQFGAEVYGGGLLNSWLDRELGLAGRLVTIDGTVTLVRTGPIARIAQLAPHLDRSVNDNLHLDRQQHLMPFYSLDPGLDIEEYLCRMARIDASDLAHHDVFTFPTEAPAVFGPDEEFFASSRMDNLSSVYASLRALLDAEPGPDVVVLAAFDHEEVGSSTRSGACGPFLEDVLVRLAEGMGMMGDGYRAMLARSSCLSADAGHAVHPNYVGMFDPNNHPVLNGGPLLKINANQRYATDGVGGALWKRACEAADVPTQPFVSNNAVPCGSTTGPLTATRLGITTVDVGIPLVSMHSARELCGVEDPWYFTRAIGAYWAGA</sequence>
<evidence type="ECO:0000256" key="10">
    <source>
        <dbReference type="RuleBase" id="RU004387"/>
    </source>
</evidence>
<dbReference type="PANTHER" id="PTHR28570">
    <property type="entry name" value="ASPARTYL AMINOPEPTIDASE"/>
    <property type="match status" value="1"/>
</dbReference>
<comment type="cofactor">
    <cofactor evidence="1 10">
        <name>Zn(2+)</name>
        <dbReference type="ChEBI" id="CHEBI:29105"/>
    </cofactor>
</comment>
<dbReference type="Proteomes" id="UP001596266">
    <property type="component" value="Unassembled WGS sequence"/>
</dbReference>
<dbReference type="CDD" id="cd05658">
    <property type="entry name" value="M18_DAP"/>
    <property type="match status" value="1"/>
</dbReference>
<name>A0ABW1X243_9ACTN</name>
<comment type="similarity">
    <text evidence="2 9">Belongs to the peptidase M18 family.</text>
</comment>
<evidence type="ECO:0000256" key="1">
    <source>
        <dbReference type="ARBA" id="ARBA00001947"/>
    </source>
</evidence>
<dbReference type="InterPro" id="IPR001948">
    <property type="entry name" value="Peptidase_M18"/>
</dbReference>
<dbReference type="PANTHER" id="PTHR28570:SF3">
    <property type="entry name" value="ASPARTYL AMINOPEPTIDASE"/>
    <property type="match status" value="1"/>
</dbReference>
<evidence type="ECO:0000256" key="9">
    <source>
        <dbReference type="RuleBase" id="RU004386"/>
    </source>
</evidence>
<comment type="caution">
    <text evidence="11">The sequence shown here is derived from an EMBL/GenBank/DDBJ whole genome shotgun (WGS) entry which is preliminary data.</text>
</comment>
<keyword evidence="5 9" id="KW-0479">Metal-binding</keyword>
<keyword evidence="7 9" id="KW-0862">Zinc</keyword>
<dbReference type="NCBIfam" id="NF002759">
    <property type="entry name" value="PRK02813.1"/>
    <property type="match status" value="1"/>
</dbReference>
<accession>A0ABW1X243</accession>
<protein>
    <recommendedName>
        <fullName evidence="10">M18 family aminopeptidase</fullName>
        <ecNumber evidence="10">3.4.11.-</ecNumber>
    </recommendedName>
</protein>
<evidence type="ECO:0000256" key="4">
    <source>
        <dbReference type="ARBA" id="ARBA00022670"/>
    </source>
</evidence>
<keyword evidence="12" id="KW-1185">Reference proteome</keyword>
<evidence type="ECO:0000256" key="6">
    <source>
        <dbReference type="ARBA" id="ARBA00022801"/>
    </source>
</evidence>
<dbReference type="GO" id="GO:0004177">
    <property type="term" value="F:aminopeptidase activity"/>
    <property type="evidence" value="ECO:0007669"/>
    <property type="project" value="UniProtKB-KW"/>
</dbReference>
<dbReference type="EC" id="3.4.11.-" evidence="10"/>
<proteinExistence type="inferred from homology"/>
<keyword evidence="4 9" id="KW-0645">Protease</keyword>
<dbReference type="EMBL" id="JBHSUA010000020">
    <property type="protein sequence ID" value="MFC6397544.1"/>
    <property type="molecule type" value="Genomic_DNA"/>
</dbReference>
<dbReference type="PRINTS" id="PR00932">
    <property type="entry name" value="AMINO1PTASE"/>
</dbReference>